<proteinExistence type="inferred from homology"/>
<keyword evidence="4" id="KW-0997">Cell inner membrane</keyword>
<protein>
    <recommendedName>
        <fullName evidence="13">DUF883 domain-containing protein</fullName>
    </recommendedName>
</protein>
<evidence type="ECO:0000259" key="10">
    <source>
        <dbReference type="Pfam" id="PF05957"/>
    </source>
</evidence>
<gene>
    <name evidence="12" type="ORF">ARTV_1248</name>
</gene>
<dbReference type="PANTHER" id="PTHR35893:SF3">
    <property type="entry name" value="INNER MEMBRANE PROTEIN"/>
    <property type="match status" value="1"/>
</dbReference>
<dbReference type="GO" id="GO:0005886">
    <property type="term" value="C:plasma membrane"/>
    <property type="evidence" value="ECO:0007669"/>
    <property type="project" value="UniProtKB-SubCell"/>
</dbReference>
<evidence type="ECO:0000256" key="4">
    <source>
        <dbReference type="ARBA" id="ARBA00022519"/>
    </source>
</evidence>
<name>A0A3B0M083_9GAMM</name>
<evidence type="ECO:0000256" key="6">
    <source>
        <dbReference type="ARBA" id="ARBA00022989"/>
    </source>
</evidence>
<feature type="coiled-coil region" evidence="8">
    <location>
        <begin position="1"/>
        <end position="57"/>
    </location>
</feature>
<evidence type="ECO:0000256" key="8">
    <source>
        <dbReference type="SAM" id="Coils"/>
    </source>
</evidence>
<feature type="domain" description="DUF883" evidence="11">
    <location>
        <begin position="69"/>
        <end position="98"/>
    </location>
</feature>
<comment type="subcellular location">
    <subcellularLocation>
        <location evidence="1">Cell inner membrane</location>
        <topology evidence="1">Single-pass membrane protein</topology>
    </subcellularLocation>
</comment>
<dbReference type="Gene3D" id="1.20.120.20">
    <property type="entry name" value="Apolipoprotein"/>
    <property type="match status" value="1"/>
</dbReference>
<evidence type="ECO:0000256" key="9">
    <source>
        <dbReference type="SAM" id="Phobius"/>
    </source>
</evidence>
<dbReference type="EMBL" id="UFQR01000004">
    <property type="protein sequence ID" value="SSW95390.1"/>
    <property type="molecule type" value="Genomic_DNA"/>
</dbReference>
<dbReference type="PANTHER" id="PTHR35893">
    <property type="entry name" value="INNER MEMBRANE PROTEIN-RELATED"/>
    <property type="match status" value="1"/>
</dbReference>
<evidence type="ECO:0000259" key="11">
    <source>
        <dbReference type="Pfam" id="PF19029"/>
    </source>
</evidence>
<feature type="transmembrane region" description="Helical" evidence="9">
    <location>
        <begin position="78"/>
        <end position="96"/>
    </location>
</feature>
<dbReference type="InterPro" id="IPR043604">
    <property type="entry name" value="DUF883_N"/>
</dbReference>
<reference evidence="12" key="1">
    <citation type="submission" date="2018-04" db="EMBL/GenBank/DDBJ databases">
        <authorList>
            <person name="Go L.Y."/>
            <person name="Mitchell J.A."/>
        </authorList>
    </citation>
    <scope>NUCLEOTIDE SEQUENCE</scope>
    <source>
        <strain evidence="12">ARTV</strain>
    </source>
</reference>
<keyword evidence="7 9" id="KW-0472">Membrane</keyword>
<evidence type="ECO:0000256" key="3">
    <source>
        <dbReference type="ARBA" id="ARBA00022475"/>
    </source>
</evidence>
<evidence type="ECO:0000256" key="7">
    <source>
        <dbReference type="ARBA" id="ARBA00023136"/>
    </source>
</evidence>
<dbReference type="InterPro" id="IPR043605">
    <property type="entry name" value="DUF883_C"/>
</dbReference>
<keyword evidence="6 9" id="KW-1133">Transmembrane helix</keyword>
<sequence>MKNTENLRTELKSLADSLEEVLHNTENKSKAEIDKIRRKAEKALDDSRQKLSNVSGKIIHQTKEVAGRADDYVHENPWTGVGVGAAVGLVLGILLAKR</sequence>
<evidence type="ECO:0000256" key="1">
    <source>
        <dbReference type="ARBA" id="ARBA00004377"/>
    </source>
</evidence>
<dbReference type="InterPro" id="IPR010279">
    <property type="entry name" value="YqjD/ElaB"/>
</dbReference>
<dbReference type="GO" id="GO:0043022">
    <property type="term" value="F:ribosome binding"/>
    <property type="evidence" value="ECO:0007669"/>
    <property type="project" value="InterPro"/>
</dbReference>
<dbReference type="Pfam" id="PF05957">
    <property type="entry name" value="DUF883"/>
    <property type="match status" value="1"/>
</dbReference>
<organism evidence="12">
    <name type="scientific">Arsenophonus endosymbiont of Trialeurodes vaporariorum</name>
    <dbReference type="NCBI Taxonomy" id="235567"/>
    <lineage>
        <taxon>Bacteria</taxon>
        <taxon>Pseudomonadati</taxon>
        <taxon>Pseudomonadota</taxon>
        <taxon>Gammaproteobacteria</taxon>
        <taxon>Enterobacterales</taxon>
        <taxon>Morganellaceae</taxon>
        <taxon>Arsenophonus</taxon>
    </lineage>
</organism>
<evidence type="ECO:0000313" key="12">
    <source>
        <dbReference type="EMBL" id="SSW95390.1"/>
    </source>
</evidence>
<accession>A0A3B0M083</accession>
<keyword evidence="3" id="KW-1003">Cell membrane</keyword>
<keyword evidence="5 9" id="KW-0812">Transmembrane</keyword>
<comment type="similarity">
    <text evidence="2">Belongs to the ElaB/YgaM/YqjD family.</text>
</comment>
<feature type="domain" description="DUF883" evidence="10">
    <location>
        <begin position="7"/>
        <end position="54"/>
    </location>
</feature>
<keyword evidence="8" id="KW-0175">Coiled coil</keyword>
<evidence type="ECO:0008006" key="13">
    <source>
        <dbReference type="Google" id="ProtNLM"/>
    </source>
</evidence>
<evidence type="ECO:0000256" key="5">
    <source>
        <dbReference type="ARBA" id="ARBA00022692"/>
    </source>
</evidence>
<dbReference type="AlphaFoldDB" id="A0A3B0M083"/>
<evidence type="ECO:0000256" key="2">
    <source>
        <dbReference type="ARBA" id="ARBA00010423"/>
    </source>
</evidence>
<dbReference type="Pfam" id="PF19029">
    <property type="entry name" value="DUF883_C"/>
    <property type="match status" value="1"/>
</dbReference>